<evidence type="ECO:0000256" key="5">
    <source>
        <dbReference type="ARBA" id="ARBA00022692"/>
    </source>
</evidence>
<feature type="transmembrane region" description="Helical" evidence="8">
    <location>
        <begin position="365"/>
        <end position="387"/>
    </location>
</feature>
<evidence type="ECO:0000313" key="10">
    <source>
        <dbReference type="EMBL" id="VAX00714.1"/>
    </source>
</evidence>
<comment type="similarity">
    <text evidence="2">Belongs to the major facilitator superfamily. Bcr/CmlA family.</text>
</comment>
<keyword evidence="3" id="KW-0813">Transport</keyword>
<evidence type="ECO:0000256" key="3">
    <source>
        <dbReference type="ARBA" id="ARBA00022448"/>
    </source>
</evidence>
<accession>A0A3B1ALI0</accession>
<feature type="transmembrane region" description="Helical" evidence="8">
    <location>
        <begin position="66"/>
        <end position="85"/>
    </location>
</feature>
<dbReference type="NCBIfam" id="TIGR00710">
    <property type="entry name" value="efflux_Bcr_CflA"/>
    <property type="match status" value="1"/>
</dbReference>
<dbReference type="GO" id="GO:0005886">
    <property type="term" value="C:plasma membrane"/>
    <property type="evidence" value="ECO:0007669"/>
    <property type="project" value="UniProtKB-SubCell"/>
</dbReference>
<keyword evidence="5 8" id="KW-0812">Transmembrane</keyword>
<dbReference type="InterPro" id="IPR011701">
    <property type="entry name" value="MFS"/>
</dbReference>
<dbReference type="EMBL" id="UOFS01000045">
    <property type="protein sequence ID" value="VAX00714.1"/>
    <property type="molecule type" value="Genomic_DNA"/>
</dbReference>
<dbReference type="AlphaFoldDB" id="A0A3B1ALI0"/>
<comment type="subcellular location">
    <subcellularLocation>
        <location evidence="1">Cell membrane</location>
        <topology evidence="1">Multi-pass membrane protein</topology>
    </subcellularLocation>
</comment>
<dbReference type="InterPro" id="IPR020846">
    <property type="entry name" value="MFS_dom"/>
</dbReference>
<evidence type="ECO:0000256" key="1">
    <source>
        <dbReference type="ARBA" id="ARBA00004651"/>
    </source>
</evidence>
<feature type="transmembrane region" description="Helical" evidence="8">
    <location>
        <begin position="238"/>
        <end position="264"/>
    </location>
</feature>
<feature type="transmembrane region" description="Helical" evidence="8">
    <location>
        <begin position="29"/>
        <end position="46"/>
    </location>
</feature>
<dbReference type="GO" id="GO:0042910">
    <property type="term" value="F:xenobiotic transmembrane transporter activity"/>
    <property type="evidence" value="ECO:0007669"/>
    <property type="project" value="InterPro"/>
</dbReference>
<evidence type="ECO:0000256" key="8">
    <source>
        <dbReference type="SAM" id="Phobius"/>
    </source>
</evidence>
<dbReference type="PROSITE" id="PS50850">
    <property type="entry name" value="MFS"/>
    <property type="match status" value="1"/>
</dbReference>
<dbReference type="PANTHER" id="PTHR23502:SF132">
    <property type="entry name" value="POLYAMINE TRANSPORTER 2-RELATED"/>
    <property type="match status" value="1"/>
</dbReference>
<dbReference type="GO" id="GO:0015385">
    <property type="term" value="F:sodium:proton antiporter activity"/>
    <property type="evidence" value="ECO:0007669"/>
    <property type="project" value="TreeGrafter"/>
</dbReference>
<dbReference type="PANTHER" id="PTHR23502">
    <property type="entry name" value="MAJOR FACILITATOR SUPERFAMILY"/>
    <property type="match status" value="1"/>
</dbReference>
<feature type="transmembrane region" description="Helical" evidence="8">
    <location>
        <begin position="301"/>
        <end position="322"/>
    </location>
</feature>
<feature type="transmembrane region" description="Helical" evidence="8">
    <location>
        <begin position="393"/>
        <end position="413"/>
    </location>
</feature>
<keyword evidence="7 8" id="KW-0472">Membrane</keyword>
<organism evidence="10">
    <name type="scientific">hydrothermal vent metagenome</name>
    <dbReference type="NCBI Taxonomy" id="652676"/>
    <lineage>
        <taxon>unclassified sequences</taxon>
        <taxon>metagenomes</taxon>
        <taxon>ecological metagenomes</taxon>
    </lineage>
</organism>
<feature type="transmembrane region" description="Helical" evidence="8">
    <location>
        <begin position="270"/>
        <end position="289"/>
    </location>
</feature>
<dbReference type="SUPFAM" id="SSF103473">
    <property type="entry name" value="MFS general substrate transporter"/>
    <property type="match status" value="1"/>
</dbReference>
<name>A0A3B1ALI0_9ZZZZ</name>
<keyword evidence="6 8" id="KW-1133">Transmembrane helix</keyword>
<dbReference type="InterPro" id="IPR004812">
    <property type="entry name" value="Efflux_drug-R_Bcr/CmlA"/>
</dbReference>
<feature type="transmembrane region" description="Helical" evidence="8">
    <location>
        <begin position="122"/>
        <end position="143"/>
    </location>
</feature>
<dbReference type="Gene3D" id="1.20.1720.10">
    <property type="entry name" value="Multidrug resistance protein D"/>
    <property type="match status" value="1"/>
</dbReference>
<feature type="transmembrane region" description="Helical" evidence="8">
    <location>
        <begin position="155"/>
        <end position="174"/>
    </location>
</feature>
<sequence length="416" mass="45765">MISSKTNKEFKIYCKIITFMDKPKTASHFWLIITLALLTMVGPFTIDTYLPSFPTIEAYYQVDRLMMSQSIAIYLIAAGISTLFWGALSDSIGRKIVIYGTLILYILASIGCVLSPEFSGFLFFRMLQGIAASGGMVVGRAIVRDAFDSAQAHRVMAYVMMVFAIAPAIAPIMGGYLQDSFGWKSVFYFLVAYGAIILLMSQRILPETLRDKDKVSFHPISVLRVYCRTLKNRRFQATIFTLGLSFAGMFLYISGSPAIIFDILQLRSNSFSYLFIPMTSGIVLGSFISGKLSHHLSATRIVTIAFGIMAVASLLNIAQLYLLQVSIFSVVAPLTLYAVGIAMHMPAITVLALDKFPQNRGSASAVQGFVQSLLATLVTAIIVPIIAFNLTNYVVAQVSFFVAALLLWLTICFNSD</sequence>
<evidence type="ECO:0000256" key="2">
    <source>
        <dbReference type="ARBA" id="ARBA00006236"/>
    </source>
</evidence>
<keyword evidence="4" id="KW-1003">Cell membrane</keyword>
<feature type="transmembrane region" description="Helical" evidence="8">
    <location>
        <begin position="334"/>
        <end position="353"/>
    </location>
</feature>
<evidence type="ECO:0000256" key="6">
    <source>
        <dbReference type="ARBA" id="ARBA00022989"/>
    </source>
</evidence>
<dbReference type="Pfam" id="PF07690">
    <property type="entry name" value="MFS_1"/>
    <property type="match status" value="1"/>
</dbReference>
<feature type="domain" description="Major facilitator superfamily (MFS) profile" evidence="9">
    <location>
        <begin position="31"/>
        <end position="416"/>
    </location>
</feature>
<gene>
    <name evidence="10" type="ORF">MNBD_GAMMA22-2848</name>
</gene>
<feature type="transmembrane region" description="Helical" evidence="8">
    <location>
        <begin position="186"/>
        <end position="205"/>
    </location>
</feature>
<evidence type="ECO:0000256" key="7">
    <source>
        <dbReference type="ARBA" id="ARBA00023136"/>
    </source>
</evidence>
<evidence type="ECO:0000256" key="4">
    <source>
        <dbReference type="ARBA" id="ARBA00022475"/>
    </source>
</evidence>
<dbReference type="InterPro" id="IPR036259">
    <property type="entry name" value="MFS_trans_sf"/>
</dbReference>
<feature type="transmembrane region" description="Helical" evidence="8">
    <location>
        <begin position="97"/>
        <end position="116"/>
    </location>
</feature>
<protein>
    <submittedName>
        <fullName evidence="10">Multidrug resistance transporter, Bcr/CflA family</fullName>
    </submittedName>
</protein>
<reference evidence="10" key="1">
    <citation type="submission" date="2018-06" db="EMBL/GenBank/DDBJ databases">
        <authorList>
            <person name="Zhirakovskaya E."/>
        </authorList>
    </citation>
    <scope>NUCLEOTIDE SEQUENCE</scope>
</reference>
<dbReference type="CDD" id="cd17320">
    <property type="entry name" value="MFS_MdfA_MDR_like"/>
    <property type="match status" value="1"/>
</dbReference>
<evidence type="ECO:0000259" key="9">
    <source>
        <dbReference type="PROSITE" id="PS50850"/>
    </source>
</evidence>
<dbReference type="GO" id="GO:1990961">
    <property type="term" value="P:xenobiotic detoxification by transmembrane export across the plasma membrane"/>
    <property type="evidence" value="ECO:0007669"/>
    <property type="project" value="InterPro"/>
</dbReference>
<proteinExistence type="inferred from homology"/>